<protein>
    <submittedName>
        <fullName evidence="5">TatD family hydrolase</fullName>
    </submittedName>
</protein>
<dbReference type="Pfam" id="PF01026">
    <property type="entry name" value="TatD_DNase"/>
    <property type="match status" value="1"/>
</dbReference>
<dbReference type="AlphaFoldDB" id="A0AAU7FAZ2"/>
<dbReference type="Gene3D" id="3.20.20.140">
    <property type="entry name" value="Metal-dependent hydrolases"/>
    <property type="match status" value="1"/>
</dbReference>
<dbReference type="InterPro" id="IPR032466">
    <property type="entry name" value="Metal_Hydrolase"/>
</dbReference>
<keyword evidence="2 4" id="KW-0479">Metal-binding</keyword>
<dbReference type="RefSeq" id="WP_348945642.1">
    <property type="nucleotide sequence ID" value="NZ_CP157355.1"/>
</dbReference>
<dbReference type="PANTHER" id="PTHR46124">
    <property type="entry name" value="D-AMINOACYL-TRNA DEACYLASE"/>
    <property type="match status" value="1"/>
</dbReference>
<sequence length="269" mass="30149">MSAEYTISFIDSHCHLDAAEFEYDRDSVVARSREQGVGQWLVPAITAATFPQTLLMQQRYGALVALGLHPIYEAQHRDEHLALLREQLQFDLALAVGEIGLDFYLPELDPARQIHFFEAQLKIARDFDLPVIVHIRRSQDQVLKYLRKWRVKGGIAHAFNGSEQQADEFIKLGFALGFGGAMTYNGSQRIRRLAQHLPLEAIVLETDSPDIAPSWLASGQPGSSPGRNEPAQLPRIAQTLADLRQCTLAEVAKQSRENTYRILGLPLLP</sequence>
<feature type="binding site" evidence="4">
    <location>
        <position position="134"/>
    </location>
    <ligand>
        <name>a divalent metal cation</name>
        <dbReference type="ChEBI" id="CHEBI:60240"/>
        <label>2</label>
    </ligand>
</feature>
<dbReference type="KEGG" id="cmav:ABHF33_03350"/>
<feature type="binding site" evidence="4">
    <location>
        <position position="157"/>
    </location>
    <ligand>
        <name>a divalent metal cation</name>
        <dbReference type="ChEBI" id="CHEBI:60240"/>
        <label>2</label>
    </ligand>
</feature>
<evidence type="ECO:0000256" key="4">
    <source>
        <dbReference type="PIRSR" id="PIRSR005902-1"/>
    </source>
</evidence>
<dbReference type="FunFam" id="3.20.20.140:FF:000005">
    <property type="entry name" value="TatD family hydrolase"/>
    <property type="match status" value="1"/>
</dbReference>
<dbReference type="SUPFAM" id="SSF51556">
    <property type="entry name" value="Metallo-dependent hydrolases"/>
    <property type="match status" value="1"/>
</dbReference>
<dbReference type="PIRSF" id="PIRSF005902">
    <property type="entry name" value="DNase_TatD"/>
    <property type="match status" value="1"/>
</dbReference>
<dbReference type="GO" id="GO:0016788">
    <property type="term" value="F:hydrolase activity, acting on ester bonds"/>
    <property type="evidence" value="ECO:0007669"/>
    <property type="project" value="InterPro"/>
</dbReference>
<dbReference type="PROSITE" id="PS01137">
    <property type="entry name" value="TATD_1"/>
    <property type="match status" value="1"/>
</dbReference>
<evidence type="ECO:0000256" key="3">
    <source>
        <dbReference type="ARBA" id="ARBA00022801"/>
    </source>
</evidence>
<dbReference type="CDD" id="cd01310">
    <property type="entry name" value="TatD_DNAse"/>
    <property type="match status" value="1"/>
</dbReference>
<accession>A0AAU7FAZ2</accession>
<reference evidence="5" key="1">
    <citation type="submission" date="2024-05" db="EMBL/GenBank/DDBJ databases">
        <authorList>
            <person name="Yang L."/>
            <person name="Pan L."/>
        </authorList>
    </citation>
    <scope>NUCLEOTIDE SEQUENCE</scope>
    <source>
        <strain evidence="5">FCG-7</strain>
    </source>
</reference>
<organism evidence="5">
    <name type="scientific">Chitinibacter mangrovi</name>
    <dbReference type="NCBI Taxonomy" id="3153927"/>
    <lineage>
        <taxon>Bacteria</taxon>
        <taxon>Pseudomonadati</taxon>
        <taxon>Pseudomonadota</taxon>
        <taxon>Betaproteobacteria</taxon>
        <taxon>Neisseriales</taxon>
        <taxon>Chitinibacteraceae</taxon>
        <taxon>Chitinibacter</taxon>
    </lineage>
</organism>
<evidence type="ECO:0000313" key="5">
    <source>
        <dbReference type="EMBL" id="XBM01341.1"/>
    </source>
</evidence>
<gene>
    <name evidence="5" type="ORF">ABHF33_03350</name>
</gene>
<evidence type="ECO:0000256" key="1">
    <source>
        <dbReference type="ARBA" id="ARBA00009275"/>
    </source>
</evidence>
<dbReference type="EMBL" id="CP157355">
    <property type="protein sequence ID" value="XBM01341.1"/>
    <property type="molecule type" value="Genomic_DNA"/>
</dbReference>
<feature type="binding site" evidence="4">
    <location>
        <position position="13"/>
    </location>
    <ligand>
        <name>a divalent metal cation</name>
        <dbReference type="ChEBI" id="CHEBI:60240"/>
        <label>1</label>
    </ligand>
</feature>
<feature type="binding site" evidence="4">
    <location>
        <position position="207"/>
    </location>
    <ligand>
        <name>a divalent metal cation</name>
        <dbReference type="ChEBI" id="CHEBI:60240"/>
        <label>1</label>
    </ligand>
</feature>
<dbReference type="InterPro" id="IPR018228">
    <property type="entry name" value="DNase_TatD-rel_CS"/>
</dbReference>
<name>A0AAU7FAZ2_9NEIS</name>
<dbReference type="GO" id="GO:0046872">
    <property type="term" value="F:metal ion binding"/>
    <property type="evidence" value="ECO:0007669"/>
    <property type="project" value="UniProtKB-KW"/>
</dbReference>
<keyword evidence="3 5" id="KW-0378">Hydrolase</keyword>
<dbReference type="PROSITE" id="PS01091">
    <property type="entry name" value="TATD_3"/>
    <property type="match status" value="1"/>
</dbReference>
<comment type="similarity">
    <text evidence="1">Belongs to the metallo-dependent hydrolases superfamily. TatD-type hydrolase family.</text>
</comment>
<proteinExistence type="inferred from homology"/>
<feature type="binding site" evidence="4">
    <location>
        <position position="98"/>
    </location>
    <ligand>
        <name>a divalent metal cation</name>
        <dbReference type="ChEBI" id="CHEBI:60240"/>
        <label>1</label>
    </ligand>
</feature>
<dbReference type="PANTHER" id="PTHR46124:SF2">
    <property type="entry name" value="D-AMINOACYL-TRNA DEACYLASE"/>
    <property type="match status" value="1"/>
</dbReference>
<dbReference type="InterPro" id="IPR001130">
    <property type="entry name" value="TatD-like"/>
</dbReference>
<feature type="binding site" evidence="4">
    <location>
        <position position="15"/>
    </location>
    <ligand>
        <name>a divalent metal cation</name>
        <dbReference type="ChEBI" id="CHEBI:60240"/>
        <label>1</label>
    </ligand>
</feature>
<evidence type="ECO:0000256" key="2">
    <source>
        <dbReference type="ARBA" id="ARBA00022723"/>
    </source>
</evidence>